<dbReference type="InterPro" id="IPR006091">
    <property type="entry name" value="Acyl-CoA_Oxase/DH_mid-dom"/>
</dbReference>
<dbReference type="Gene3D" id="2.40.110.10">
    <property type="entry name" value="Butyryl-CoA Dehydrogenase, subunit A, domain 2"/>
    <property type="match status" value="1"/>
</dbReference>
<keyword evidence="4" id="KW-0812">Transmembrane</keyword>
<evidence type="ECO:0000313" key="8">
    <source>
        <dbReference type="EMBL" id="KAA2214475.1"/>
    </source>
</evidence>
<keyword evidence="9" id="KW-1185">Reference proteome</keyword>
<dbReference type="GO" id="GO:0050660">
    <property type="term" value="F:flavin adenine dinucleotide binding"/>
    <property type="evidence" value="ECO:0007669"/>
    <property type="project" value="InterPro"/>
</dbReference>
<keyword evidence="1" id="KW-0285">Flavoprotein</keyword>
<dbReference type="RefSeq" id="WP_149810411.1">
    <property type="nucleotide sequence ID" value="NZ_VUKA01000001.1"/>
</dbReference>
<keyword evidence="4" id="KW-0472">Membrane</keyword>
<dbReference type="InterPro" id="IPR009100">
    <property type="entry name" value="AcylCoA_DH/oxidase_NM_dom_sf"/>
</dbReference>
<evidence type="ECO:0000259" key="5">
    <source>
        <dbReference type="Pfam" id="PF02770"/>
    </source>
</evidence>
<evidence type="ECO:0000256" key="4">
    <source>
        <dbReference type="SAM" id="Phobius"/>
    </source>
</evidence>
<dbReference type="Pfam" id="PF02771">
    <property type="entry name" value="Acyl-CoA_dh_N"/>
    <property type="match status" value="1"/>
</dbReference>
<dbReference type="SUPFAM" id="SSF56645">
    <property type="entry name" value="Acyl-CoA dehydrogenase NM domain-like"/>
    <property type="match status" value="1"/>
</dbReference>
<evidence type="ECO:0000313" key="9">
    <source>
        <dbReference type="Proteomes" id="UP000322110"/>
    </source>
</evidence>
<dbReference type="InterPro" id="IPR036250">
    <property type="entry name" value="AcylCo_DH-like_C"/>
</dbReference>
<dbReference type="Gene3D" id="1.20.140.10">
    <property type="entry name" value="Butyryl-CoA Dehydrogenase, subunit A, domain 3"/>
    <property type="match status" value="1"/>
</dbReference>
<keyword evidence="2" id="KW-0560">Oxidoreductase</keyword>
<proteinExistence type="predicted"/>
<dbReference type="InterPro" id="IPR013786">
    <property type="entry name" value="AcylCoA_DH/ox_N"/>
</dbReference>
<evidence type="ECO:0000256" key="1">
    <source>
        <dbReference type="ARBA" id="ARBA00022630"/>
    </source>
</evidence>
<dbReference type="Proteomes" id="UP000322110">
    <property type="component" value="Unassembled WGS sequence"/>
</dbReference>
<feature type="compositionally biased region" description="Polar residues" evidence="3">
    <location>
        <begin position="1"/>
        <end position="11"/>
    </location>
</feature>
<accession>A0A5B2TKE0</accession>
<dbReference type="PANTHER" id="PTHR43884">
    <property type="entry name" value="ACYL-COA DEHYDROGENASE"/>
    <property type="match status" value="1"/>
</dbReference>
<dbReference type="SUPFAM" id="SSF47203">
    <property type="entry name" value="Acyl-CoA dehydrogenase C-terminal domain-like"/>
    <property type="match status" value="1"/>
</dbReference>
<reference evidence="8 9" key="1">
    <citation type="journal article" date="2015" name="Int. J. Syst. Evol. Microbiol.">
        <title>Roseomonas oryzae sp. nov., isolated from paddy rhizosphere soil.</title>
        <authorList>
            <person name="Ramaprasad E.V."/>
            <person name="Sasikala Ch."/>
            <person name="Ramana Ch.V."/>
        </authorList>
    </citation>
    <scope>NUCLEOTIDE SEQUENCE [LARGE SCALE GENOMIC DNA]</scope>
    <source>
        <strain evidence="8 9">KCTC 42542</strain>
    </source>
</reference>
<dbReference type="InterPro" id="IPR046373">
    <property type="entry name" value="Acyl-CoA_Oxase/DH_mid-dom_sf"/>
</dbReference>
<dbReference type="PIRSF" id="PIRSF016578">
    <property type="entry name" value="HsaA"/>
    <property type="match status" value="1"/>
</dbReference>
<feature type="region of interest" description="Disordered" evidence="3">
    <location>
        <begin position="1"/>
        <end position="23"/>
    </location>
</feature>
<dbReference type="GO" id="GO:0003995">
    <property type="term" value="F:acyl-CoA dehydrogenase activity"/>
    <property type="evidence" value="ECO:0007669"/>
    <property type="project" value="TreeGrafter"/>
</dbReference>
<evidence type="ECO:0000256" key="2">
    <source>
        <dbReference type="ARBA" id="ARBA00023002"/>
    </source>
</evidence>
<dbReference type="EMBL" id="VUKA01000001">
    <property type="protein sequence ID" value="KAA2214475.1"/>
    <property type="molecule type" value="Genomic_DNA"/>
</dbReference>
<protein>
    <submittedName>
        <fullName evidence="8">Acyl-CoA dehydrogenase</fullName>
    </submittedName>
</protein>
<dbReference type="PANTHER" id="PTHR43884:SF25">
    <property type="entry name" value="ACYL-COA DEHYDROGENASE YDBM-RELATED"/>
    <property type="match status" value="1"/>
</dbReference>
<feature type="domain" description="Acyl-CoA oxidase/dehydrogenase middle" evidence="5">
    <location>
        <begin position="140"/>
        <end position="225"/>
    </location>
</feature>
<organism evidence="8 9">
    <name type="scientific">Teichococcus oryzae</name>
    <dbReference type="NCBI Taxonomy" id="1608942"/>
    <lineage>
        <taxon>Bacteria</taxon>
        <taxon>Pseudomonadati</taxon>
        <taxon>Pseudomonadota</taxon>
        <taxon>Alphaproteobacteria</taxon>
        <taxon>Acetobacterales</taxon>
        <taxon>Roseomonadaceae</taxon>
        <taxon>Roseomonas</taxon>
    </lineage>
</organism>
<dbReference type="InterPro" id="IPR037069">
    <property type="entry name" value="AcylCoA_DH/ox_N_sf"/>
</dbReference>
<feature type="compositionally biased region" description="Low complexity" evidence="3">
    <location>
        <begin position="12"/>
        <end position="21"/>
    </location>
</feature>
<dbReference type="Gene3D" id="1.10.540.10">
    <property type="entry name" value="Acyl-CoA dehydrogenase/oxidase, N-terminal domain"/>
    <property type="match status" value="1"/>
</dbReference>
<dbReference type="AlphaFoldDB" id="A0A5B2TKE0"/>
<evidence type="ECO:0000259" key="6">
    <source>
        <dbReference type="Pfam" id="PF02771"/>
    </source>
</evidence>
<feature type="domain" description="Acyl-CoA dehydrogenase C-terminal" evidence="7">
    <location>
        <begin position="258"/>
        <end position="369"/>
    </location>
</feature>
<sequence length="393" mass="41510">MTITISPAESQATTGSASTGTPIATPAERAARLVPLLAEGAAAADETDSFVAGNYALLKQAGLVEAGVPAELGGQGAGLAELSEMLRILARGCSSTALAFSMHTHQVAVPAWRWRQQKLQAAEPLLRRVAAERIILLSSGGSDWIGGSGEARRVEGGYRISGRKAFSSGSPAGDLMMTGAVLHEPEGESVLHFAVPMKAPEVRVLDNWRALGMRGTGSNDVLIQDLFIADAQVALKRKAGEWHPLFHIIATIAFPLIYAVYLGVAEHARDVAVDLARKRPPGEDALQLAGRMDTALQAARLAHGWMLSAIERHPPSAASVNEVMIGRALVAENAIRAVELAMELAGGAGFCRASGLERLFRDIQGARFHPLQAGPQSRYAGAMALGLPVDRIF</sequence>
<dbReference type="Pfam" id="PF08028">
    <property type="entry name" value="Acyl-CoA_dh_2"/>
    <property type="match status" value="1"/>
</dbReference>
<dbReference type="InterPro" id="IPR013107">
    <property type="entry name" value="Acyl-CoA_DH_C"/>
</dbReference>
<comment type="caution">
    <text evidence="8">The sequence shown here is derived from an EMBL/GenBank/DDBJ whole genome shotgun (WGS) entry which is preliminary data.</text>
</comment>
<evidence type="ECO:0000259" key="7">
    <source>
        <dbReference type="Pfam" id="PF08028"/>
    </source>
</evidence>
<name>A0A5B2TKE0_9PROT</name>
<evidence type="ECO:0000256" key="3">
    <source>
        <dbReference type="SAM" id="MobiDB-lite"/>
    </source>
</evidence>
<dbReference type="OrthoDB" id="2986495at2"/>
<dbReference type="Pfam" id="PF02770">
    <property type="entry name" value="Acyl-CoA_dh_M"/>
    <property type="match status" value="1"/>
</dbReference>
<feature type="domain" description="Acyl-CoA dehydrogenase/oxidase N-terminal" evidence="6">
    <location>
        <begin position="38"/>
        <end position="114"/>
    </location>
</feature>
<feature type="transmembrane region" description="Helical" evidence="4">
    <location>
        <begin position="245"/>
        <end position="264"/>
    </location>
</feature>
<keyword evidence="4" id="KW-1133">Transmembrane helix</keyword>
<gene>
    <name evidence="8" type="ORF">F0Q34_01765</name>
</gene>